<gene>
    <name evidence="11" type="ORF">CON65_25190</name>
</gene>
<feature type="domain" description="HAMP" evidence="10">
    <location>
        <begin position="213"/>
        <end position="265"/>
    </location>
</feature>
<accession>A0AA91V7I7</accession>
<dbReference type="SUPFAM" id="SSF58104">
    <property type="entry name" value="Methyl-accepting chemotaxis protein (MCP) signaling domain"/>
    <property type="match status" value="1"/>
</dbReference>
<evidence type="ECO:0000313" key="12">
    <source>
        <dbReference type="Proteomes" id="UP000221020"/>
    </source>
</evidence>
<dbReference type="EMBL" id="NVOR01000149">
    <property type="protein sequence ID" value="PED80012.1"/>
    <property type="molecule type" value="Genomic_DNA"/>
</dbReference>
<dbReference type="Gene3D" id="1.10.287.950">
    <property type="entry name" value="Methyl-accepting chemotaxis protein"/>
    <property type="match status" value="1"/>
</dbReference>
<dbReference type="PROSITE" id="PS51257">
    <property type="entry name" value="PROKAR_LIPOPROTEIN"/>
    <property type="match status" value="1"/>
</dbReference>
<keyword evidence="8" id="KW-1133">Transmembrane helix</keyword>
<proteinExistence type="inferred from homology"/>
<dbReference type="InterPro" id="IPR047347">
    <property type="entry name" value="YvaQ-like_sensor"/>
</dbReference>
<comment type="similarity">
    <text evidence="5">Belongs to the methyl-accepting chemotaxis (MCP) protein family.</text>
</comment>
<keyword evidence="4 6" id="KW-0807">Transducer</keyword>
<keyword evidence="8" id="KW-0812">Transmembrane</keyword>
<keyword evidence="2" id="KW-1003">Cell membrane</keyword>
<evidence type="ECO:0000256" key="5">
    <source>
        <dbReference type="ARBA" id="ARBA00029447"/>
    </source>
</evidence>
<dbReference type="PROSITE" id="PS50111">
    <property type="entry name" value="CHEMOTAXIS_TRANSDUC_2"/>
    <property type="match status" value="1"/>
</dbReference>
<evidence type="ECO:0000256" key="7">
    <source>
        <dbReference type="SAM" id="Coils"/>
    </source>
</evidence>
<sequence length="575" mass="64195">MLLLKNKKIGTKLNILMIIASIACILLSIIGGISLKKTGEASTSMYEERLLPIYWIETVESNFHYGAKNLMELMLTTDDKRNKELVSRMDQLKNENQQLLKKYESKITSQEEKQLYADFQKNYQEFRTTINEAQNLAMQNKNEDAYAYYLKEVEPAIQKSSDSIQALINYNVNHAEQLQKDNVSNMKNMVLIFIIISVIVTAVIMFIGYIIKTSIHRPITLLQHDMKEVADGNLVIRTSYEANDELGNIVTSFNHMLDNLQQLIEKIKVTTHEVTSSTDCMLQNTKQASQISNEAVQTIHEVNKQIVGQVTSIQESSTAMNDVANGVQTVAESASTVAEVSVITTDRVDSGSEVIKQSITQMNNVHKAVEETSTMIERLVMRTQDIDKALNAITNIAEQTNLLALNAAIEAARAGENGKGFAVVAAEVRDLAEQSKQSAHEINDLIKSIQQDTKDTVQIMRKGQEEAEQGRNAANEADEAFSTIMKDIHKITRQIQEVSATTEEMSAGTEEINASLSVVSETSTRVAKDTDQTVQAIQTQASSITEITNQSMQIRNKIEELEGLISQFKIDESKQ</sequence>
<evidence type="ECO:0000256" key="8">
    <source>
        <dbReference type="SAM" id="Phobius"/>
    </source>
</evidence>
<evidence type="ECO:0000256" key="6">
    <source>
        <dbReference type="PROSITE-ProRule" id="PRU00284"/>
    </source>
</evidence>
<evidence type="ECO:0000256" key="4">
    <source>
        <dbReference type="ARBA" id="ARBA00023224"/>
    </source>
</evidence>
<evidence type="ECO:0000256" key="2">
    <source>
        <dbReference type="ARBA" id="ARBA00022475"/>
    </source>
</evidence>
<dbReference type="Pfam" id="PF12729">
    <property type="entry name" value="4HB_MCP_1"/>
    <property type="match status" value="1"/>
</dbReference>
<dbReference type="PANTHER" id="PTHR32089">
    <property type="entry name" value="METHYL-ACCEPTING CHEMOTAXIS PROTEIN MCPB"/>
    <property type="match status" value="1"/>
</dbReference>
<dbReference type="PROSITE" id="PS50885">
    <property type="entry name" value="HAMP"/>
    <property type="match status" value="1"/>
</dbReference>
<reference evidence="11 12" key="1">
    <citation type="submission" date="2017-09" db="EMBL/GenBank/DDBJ databases">
        <title>Large-scale bioinformatics analysis of Bacillus genomes uncovers conserved roles of natural products in bacterial physiology.</title>
        <authorList>
            <consortium name="Agbiome Team Llc"/>
            <person name="Bleich R.M."/>
            <person name="Grubbs K.J."/>
            <person name="Santa Maria K.C."/>
            <person name="Allen S.E."/>
            <person name="Farag S."/>
            <person name="Shank E.A."/>
            <person name="Bowers A."/>
        </authorList>
    </citation>
    <scope>NUCLEOTIDE SEQUENCE [LARGE SCALE GENOMIC DNA]</scope>
    <source>
        <strain evidence="11 12">AFS092012</strain>
    </source>
</reference>
<dbReference type="PANTHER" id="PTHR32089:SF112">
    <property type="entry name" value="LYSOZYME-LIKE PROTEIN-RELATED"/>
    <property type="match status" value="1"/>
</dbReference>
<keyword evidence="3 8" id="KW-0472">Membrane</keyword>
<keyword evidence="7" id="KW-0175">Coiled coil</keyword>
<name>A0AA91V7I7_9BACI</name>
<evidence type="ECO:0000259" key="10">
    <source>
        <dbReference type="PROSITE" id="PS50885"/>
    </source>
</evidence>
<protein>
    <submittedName>
        <fullName evidence="11">Methyl-accepting chemotaxis protein</fullName>
    </submittedName>
</protein>
<dbReference type="Proteomes" id="UP000221020">
    <property type="component" value="Unassembled WGS sequence"/>
</dbReference>
<evidence type="ECO:0000313" key="11">
    <source>
        <dbReference type="EMBL" id="PED80012.1"/>
    </source>
</evidence>
<dbReference type="RefSeq" id="WP_097896288.1">
    <property type="nucleotide sequence ID" value="NZ_NVOR01000149.1"/>
</dbReference>
<comment type="caution">
    <text evidence="11">The sequence shown here is derived from an EMBL/GenBank/DDBJ whole genome shotgun (WGS) entry which is preliminary data.</text>
</comment>
<dbReference type="Gene3D" id="6.10.340.10">
    <property type="match status" value="1"/>
</dbReference>
<dbReference type="CDD" id="cd06225">
    <property type="entry name" value="HAMP"/>
    <property type="match status" value="1"/>
</dbReference>
<comment type="subcellular location">
    <subcellularLocation>
        <location evidence="1">Cell membrane</location>
    </subcellularLocation>
</comment>
<dbReference type="AlphaFoldDB" id="A0AA91V7I7"/>
<evidence type="ECO:0000259" key="9">
    <source>
        <dbReference type="PROSITE" id="PS50111"/>
    </source>
</evidence>
<dbReference type="Pfam" id="PF00672">
    <property type="entry name" value="HAMP"/>
    <property type="match status" value="1"/>
</dbReference>
<dbReference type="CDD" id="cd19411">
    <property type="entry name" value="MCP2201-like_sensor"/>
    <property type="match status" value="1"/>
</dbReference>
<feature type="domain" description="Methyl-accepting transducer" evidence="9">
    <location>
        <begin position="284"/>
        <end position="520"/>
    </location>
</feature>
<evidence type="ECO:0000256" key="1">
    <source>
        <dbReference type="ARBA" id="ARBA00004236"/>
    </source>
</evidence>
<dbReference type="SMART" id="SM00283">
    <property type="entry name" value="MA"/>
    <property type="match status" value="1"/>
</dbReference>
<dbReference type="GO" id="GO:0007165">
    <property type="term" value="P:signal transduction"/>
    <property type="evidence" value="ECO:0007669"/>
    <property type="project" value="UniProtKB-KW"/>
</dbReference>
<dbReference type="InterPro" id="IPR004089">
    <property type="entry name" value="MCPsignal_dom"/>
</dbReference>
<feature type="transmembrane region" description="Helical" evidence="8">
    <location>
        <begin position="190"/>
        <end position="211"/>
    </location>
</feature>
<evidence type="ECO:0000256" key="3">
    <source>
        <dbReference type="ARBA" id="ARBA00023136"/>
    </source>
</evidence>
<dbReference type="GO" id="GO:0005886">
    <property type="term" value="C:plasma membrane"/>
    <property type="evidence" value="ECO:0007669"/>
    <property type="project" value="UniProtKB-SubCell"/>
</dbReference>
<dbReference type="Pfam" id="PF00015">
    <property type="entry name" value="MCPsignal"/>
    <property type="match status" value="1"/>
</dbReference>
<feature type="transmembrane region" description="Helical" evidence="8">
    <location>
        <begin position="15"/>
        <end position="35"/>
    </location>
</feature>
<dbReference type="CDD" id="cd11386">
    <property type="entry name" value="MCP_signal"/>
    <property type="match status" value="1"/>
</dbReference>
<organism evidence="11 12">
    <name type="scientific">Bacillus pseudomycoides</name>
    <dbReference type="NCBI Taxonomy" id="64104"/>
    <lineage>
        <taxon>Bacteria</taxon>
        <taxon>Bacillati</taxon>
        <taxon>Bacillota</taxon>
        <taxon>Bacilli</taxon>
        <taxon>Bacillales</taxon>
        <taxon>Bacillaceae</taxon>
        <taxon>Bacillus</taxon>
        <taxon>Bacillus cereus group</taxon>
    </lineage>
</organism>
<feature type="coiled-coil region" evidence="7">
    <location>
        <begin position="75"/>
        <end position="143"/>
    </location>
</feature>
<dbReference type="InterPro" id="IPR003660">
    <property type="entry name" value="HAMP_dom"/>
</dbReference>
<dbReference type="SMART" id="SM00304">
    <property type="entry name" value="HAMP"/>
    <property type="match status" value="1"/>
</dbReference>
<dbReference type="InterPro" id="IPR024478">
    <property type="entry name" value="HlyB_4HB_MCP"/>
</dbReference>